<feature type="region of interest" description="Disordered" evidence="3">
    <location>
        <begin position="2467"/>
        <end position="2505"/>
    </location>
</feature>
<dbReference type="GO" id="GO:0020037">
    <property type="term" value="F:heme binding"/>
    <property type="evidence" value="ECO:0007669"/>
    <property type="project" value="InterPro"/>
</dbReference>
<comment type="subcellular location">
    <subcellularLocation>
        <location evidence="1">Secreted</location>
    </subcellularLocation>
</comment>
<accession>A0A109JXN5</accession>
<sequence>MVSYIRSDLEFILAQIKIAEAHAAGQPLYGPGGLIPTYNLAWGLRTVDGSYNNLLNPNWGSSDEPFREGLGTDFRTLFVDADPGPGVQMTQVTYTPGVDVDGPTMTLPDGTVIGNRAGPGDVIDPEVRIISNLIVDQTLGNPSAILTALQRAGVDDPGLVITGTISDAYAPLQPLFEALGDAQRAYANASAAAAASPNNAALQTAAANAAAAVELARTTLETDPGYTTLTTLLDDNGIELDGTNLRITNSAPDEGLSAPFNSWFTLFGQFFDHGLDLVGKGGSGTVMIPLMPDDPLYVPGSSTNFMVLTRATVGPGADGILVDNPNTAVDESADNVRPINTTTSFVDQNQTYTSHPSHQVFLREYVMANGRPVATGELIQGQQGGMATWADLKAQAADLLGIQLLDSDVGNVPLLLTDPYGEFIRGPNGFVQIMTTTGLVEADPAANGGLGTLLPANTLRTGHAFLADIAHSAVPGGLADGDIEIGLDNPGNLPGVYDDELLNAHYVAGDGRANENIGLTAVHHVFHAEHNRLVEHTKAVTIADAAAMLAGGATQAEAVAFLNEWLIDDVTAVPADQAAINALVWDGERLFQAAKFGTEMQYQHLVFEEFARKIQPNINVFLVPDGFDVTIDPSIVAEFAHVVYRFGHSMLTETIDRFDPSFTPDQIGLIEGFLNPVQFTNNGGNNPIDAEVAAGAIIRGMTRQAGNEIDEFVTSALRNNLLGLPLDLATINLARGRDTGVPTLNEARAQFYEATDENSLLKPYESWVDFAGNLKHEASIINFIAAYGTHSTLTSATTLEEKRAAAMALVGLGGGTLDEADRLAFLNGTGIYAGDLGGLNKVDLWIGGLAEKIMPFGGMLGSTFNFVFETQMESLQNGDRFYYLQRLDGLHLFSEMEGNSFAGMIMRNTNATHLPSDVFSTPGLILEIDRTRQYNPGLGETAGADGILEDDPTTAVNEAADNIGNDPTGGSILTPLVIRDNPQTPTLDTNYLRYTGDEHVLLGGTDAADVLIASIGDDTLFGDGGNDRLEGGFGNDIINGGAGDDIIRDAGGDDNIKANEGNDVVHAGPGLDLVLGGDGQDFIVLGTDMGSEVFGGTGNDFILGNKNAERILGNEGDDWLETGTFDGAPGDNFDEIFARDGIRGNDVFLGDGGFDEFIGEGGDDIFVGSPGRGKMAGMSGFDWATYQENSAFVNADLSVPIVFDEAPTLPQNTALDEFESVNGLSGTRFNDILAGSNEDAASLLPLAQGGGTGFLGSALDAQGIALINGLQGVVGAGVTSFAAGDIILGGDGSDTIKGNAGDDIIDGDKWLNVRISIRQNVGPNGGTGPEIASASRMTANVTLNGVTKPLTAWMLEGAINPGQLTIVREILTDTTSGDIDTAVYSEVMANYSFATGADGTLRVSHTGGANPIEGTDSLRNIERLQFSDATVGVVVGTPFSDNGVAPQGPPSDNRPVINGTAGNELILGLAGADVLNGFAGNDILVGGPGASVALSSYGDNFNSSSFGNTDGSANWGPDWIETADNNSTTTGQIQIDGNAANNASNNVLAFLAGDGAQIQRTLDLSNATAPTLNYTVTRNGLDGGADNDNVTVFFSRDGSNFVQVDIISSTSTITPRAIDLTQFGTGPFTANAAIRFVASSLETGESVTIDNLAVNFTVPAVNGGVDTLNGGLGNDIYSFSLGDGNDVINEAVNATSGGTADLISILAPTTGIDPLTDEPILTLTGLNAFDDNTNSATGNLVINYTMPSGATNVTQTITVNGQYTGNNAQTGVERINFNNATYEGYLLGAADYLVNRADGGGNRTIDLTASTANNFIAGENGTNDDITGGLGNDLIFGGTGDNVLDGGDGDDLIVGGSGAGDNDVIDGGLGIDTMIGLAGNDTYIVDDLEDVVVEAAGAGTDTVETLMAALSIEAMANVENLTYTGLDADQFVGTGNAGNNIISGGDLADTLSGLGGNDTLNGGIGTDTLIGGAGTDTLNGGTEADNMQGGADNDTYIVDDAGDVVTELAGGGTADVVNASITYTLGAEVENLTLTGAAAINGSGNGLANVITGNGSNNQLFGGGGGDTIDGGNGNDLIDGGQGDDTLSGGIGNDVDNIIGGTGNDTINLLANDGGNDVLIYNALGFGDDIVNNFDATGGTAATQDLIDLSTFGITAVNFATRVGIAAVGGANNTLLTVRDAGGATIGTIRINGIAPANITTSDFILATATNTINGTAAGTTIPGTAGADTINALAGNDTVNAGAGNDIINGGTGNDTLNGQDGDDTFNWNANPPPPPAGNVTDGRDVIDGGNEGAVGDTFVISGNTTAEIYRIYTRAAFDAVAGNNLNGINAATEIIITRNGTNAASIIAELRDIEEIRINNVEPVVNGAAGNDTFQIIGDFSGTSLRLNTITIDGDLGDDTIDISALTSAHRIVFRSNGGNDTIVGTLRPQDVIELPDGKTAADYTTTTENGVTTMTCGEHSITFTASGGMPQVGGEDDTPAGDDNEQDGDDTPAPATEATTGPAMVGTANADVLLGTANGETIIALGGNDTAIGGGGADIMRGEDGDDFMSAEGGNDIVFGGMGNDDLLGGAGNDMLYGDAGSDRIFGDAGNDLIHTGAGNDTAYGGEGDDLFVAEAGDGDDTYYGDAGSDTLDMAAITANLTVDLGNGFMGRGSVSSSQSGSDMVWNVENVVTGSGADTITASRAANVIDGGAGSDTFRFLSEADADGDTIVSFQPGDKIDFSGIDANGGASGNQSFTLVAASTLSSAAQLIVTHETREDGDYTVVQANVDDDNAAELRLSIKGTHNLTSTDFNL</sequence>
<keyword evidence="5" id="KW-1185">Reference proteome</keyword>
<evidence type="ECO:0000313" key="5">
    <source>
        <dbReference type="Proteomes" id="UP000068164"/>
    </source>
</evidence>
<keyword evidence="2" id="KW-0964">Secreted</keyword>
<dbReference type="GO" id="GO:0005509">
    <property type="term" value="F:calcium ion binding"/>
    <property type="evidence" value="ECO:0007669"/>
    <property type="project" value="InterPro"/>
</dbReference>
<comment type="caution">
    <text evidence="4">The sequence shown here is derived from an EMBL/GenBank/DDBJ whole genome shotgun (WGS) entry which is preliminary data.</text>
</comment>
<evidence type="ECO:0000313" key="4">
    <source>
        <dbReference type="EMBL" id="KWV56940.1"/>
    </source>
</evidence>
<dbReference type="GO" id="GO:0005576">
    <property type="term" value="C:extracellular region"/>
    <property type="evidence" value="ECO:0007669"/>
    <property type="project" value="UniProtKB-SubCell"/>
</dbReference>
<proteinExistence type="predicted"/>
<dbReference type="InterPro" id="IPR037120">
    <property type="entry name" value="Haem_peroxidase_sf_animal"/>
</dbReference>
<dbReference type="InterPro" id="IPR018511">
    <property type="entry name" value="Hemolysin-typ_Ca-bd_CS"/>
</dbReference>
<dbReference type="PROSITE" id="PS50292">
    <property type="entry name" value="PEROXIDASE_3"/>
    <property type="match status" value="1"/>
</dbReference>
<dbReference type="Pfam" id="PF03098">
    <property type="entry name" value="An_peroxidase"/>
    <property type="match status" value="2"/>
</dbReference>
<feature type="compositionally biased region" description="Acidic residues" evidence="3">
    <location>
        <begin position="2477"/>
        <end position="2493"/>
    </location>
</feature>
<dbReference type="EMBL" id="LNCD01000033">
    <property type="protein sequence ID" value="KWV56940.1"/>
    <property type="molecule type" value="Genomic_DNA"/>
</dbReference>
<dbReference type="GO" id="GO:0004601">
    <property type="term" value="F:peroxidase activity"/>
    <property type="evidence" value="ECO:0007669"/>
    <property type="project" value="InterPro"/>
</dbReference>
<reference evidence="4 5" key="1">
    <citation type="submission" date="2015-11" db="EMBL/GenBank/DDBJ databases">
        <title>Draft Genome Sequence of the Strain BR 10423 (Rhizobium sp.) isolated from nodules of Mimosa pudica.</title>
        <authorList>
            <person name="Barauna A.C."/>
            <person name="Zilli J.E."/>
            <person name="Simoes-Araujo J.L."/>
            <person name="Reis V.M."/>
            <person name="James E.K."/>
            <person name="Reis F.B.Jr."/>
            <person name="Rouws L.F."/>
            <person name="Passos S.R."/>
            <person name="Gois S.R."/>
        </authorList>
    </citation>
    <scope>NUCLEOTIDE SEQUENCE [LARGE SCALE GENOMIC DNA]</scope>
    <source>
        <strain evidence="4 5">BR10423</strain>
    </source>
</reference>
<evidence type="ECO:0000256" key="3">
    <source>
        <dbReference type="SAM" id="MobiDB-lite"/>
    </source>
</evidence>
<dbReference type="PRINTS" id="PR00313">
    <property type="entry name" value="CABNDNGRPT"/>
</dbReference>
<dbReference type="PROSITE" id="PS00330">
    <property type="entry name" value="HEMOLYSIN_CALCIUM"/>
    <property type="match status" value="7"/>
</dbReference>
<dbReference type="Gene3D" id="2.150.10.10">
    <property type="entry name" value="Serralysin-like metalloprotease, C-terminal"/>
    <property type="match status" value="8"/>
</dbReference>
<protein>
    <recommendedName>
        <fullName evidence="6">Heme peroxidase</fullName>
    </recommendedName>
</protein>
<dbReference type="Proteomes" id="UP000068164">
    <property type="component" value="Unassembled WGS sequence"/>
</dbReference>
<dbReference type="SUPFAM" id="SSF51120">
    <property type="entry name" value="beta-Roll"/>
    <property type="match status" value="8"/>
</dbReference>
<dbReference type="InterPro" id="IPR019791">
    <property type="entry name" value="Haem_peroxidase_animal"/>
</dbReference>
<dbReference type="InterPro" id="IPR011049">
    <property type="entry name" value="Serralysin-like_metalloprot_C"/>
</dbReference>
<dbReference type="CDD" id="cd09821">
    <property type="entry name" value="An_peroxidase_bacterial_2"/>
    <property type="match status" value="1"/>
</dbReference>
<dbReference type="RefSeq" id="WP_062369028.1">
    <property type="nucleotide sequence ID" value="NZ_LNCD01000033.1"/>
</dbReference>
<evidence type="ECO:0008006" key="6">
    <source>
        <dbReference type="Google" id="ProtNLM"/>
    </source>
</evidence>
<dbReference type="OrthoDB" id="7876310at2"/>
<dbReference type="GO" id="GO:0006979">
    <property type="term" value="P:response to oxidative stress"/>
    <property type="evidence" value="ECO:0007669"/>
    <property type="project" value="InterPro"/>
</dbReference>
<dbReference type="SUPFAM" id="SSF48113">
    <property type="entry name" value="Heme-dependent peroxidases"/>
    <property type="match status" value="1"/>
</dbReference>
<dbReference type="InterPro" id="IPR050557">
    <property type="entry name" value="RTX_toxin/Mannuronan_C5-epim"/>
</dbReference>
<gene>
    <name evidence="4" type="ORF">AS026_32535</name>
</gene>
<organism evidence="4 5">
    <name type="scientific">Rhizobium altiplani</name>
    <dbReference type="NCBI Taxonomy" id="1864509"/>
    <lineage>
        <taxon>Bacteria</taxon>
        <taxon>Pseudomonadati</taxon>
        <taxon>Pseudomonadota</taxon>
        <taxon>Alphaproteobacteria</taxon>
        <taxon>Hyphomicrobiales</taxon>
        <taxon>Rhizobiaceae</taxon>
        <taxon>Rhizobium/Agrobacterium group</taxon>
        <taxon>Rhizobium</taxon>
    </lineage>
</organism>
<dbReference type="InterPro" id="IPR001343">
    <property type="entry name" value="Hemolysn_Ca-bd"/>
</dbReference>
<evidence type="ECO:0000256" key="1">
    <source>
        <dbReference type="ARBA" id="ARBA00004613"/>
    </source>
</evidence>
<dbReference type="Pfam" id="PF00353">
    <property type="entry name" value="HemolysinCabind"/>
    <property type="match status" value="15"/>
</dbReference>
<name>A0A109JXN5_9HYPH</name>
<dbReference type="InterPro" id="IPR010255">
    <property type="entry name" value="Haem_peroxidase_sf"/>
</dbReference>
<dbReference type="Gene3D" id="1.10.640.10">
    <property type="entry name" value="Haem peroxidase domain superfamily, animal type"/>
    <property type="match status" value="2"/>
</dbReference>
<dbReference type="PANTHER" id="PTHR38340:SF1">
    <property type="entry name" value="S-LAYER PROTEIN"/>
    <property type="match status" value="1"/>
</dbReference>
<dbReference type="PANTHER" id="PTHR38340">
    <property type="entry name" value="S-LAYER PROTEIN"/>
    <property type="match status" value="1"/>
</dbReference>
<evidence type="ECO:0000256" key="2">
    <source>
        <dbReference type="ARBA" id="ARBA00022525"/>
    </source>
</evidence>
<feature type="compositionally biased region" description="Low complexity" evidence="3">
    <location>
        <begin position="2494"/>
        <end position="2505"/>
    </location>
</feature>